<protein>
    <recommendedName>
        <fullName evidence="4">Secreted protein</fullName>
    </recommendedName>
</protein>
<evidence type="ECO:0008006" key="4">
    <source>
        <dbReference type="Google" id="ProtNLM"/>
    </source>
</evidence>
<feature type="signal peptide" evidence="1">
    <location>
        <begin position="1"/>
        <end position="29"/>
    </location>
</feature>
<evidence type="ECO:0000256" key="1">
    <source>
        <dbReference type="SAM" id="SignalP"/>
    </source>
</evidence>
<dbReference type="Proteomes" id="UP000274843">
    <property type="component" value="Unassembled WGS sequence"/>
</dbReference>
<evidence type="ECO:0000313" key="2">
    <source>
        <dbReference type="EMBL" id="ROS44845.1"/>
    </source>
</evidence>
<sequence length="107" mass="10519">MGNKKVLKKSAIVAAAAAGFMMIGSPAFATQGGGWDDGGDTGQLGLINVDDVLNDNNVGVCDNNVNVLGVQVADALNGVGVTVPILTGASEADSGSAPDTCIAEADN</sequence>
<gene>
    <name evidence="2" type="ORF">EDD35_7301</name>
</gene>
<keyword evidence="3" id="KW-1185">Reference proteome</keyword>
<accession>A0A3N2H9Q3</accession>
<feature type="chain" id="PRO_5017934169" description="Secreted protein" evidence="1">
    <location>
        <begin position="30"/>
        <end position="107"/>
    </location>
</feature>
<evidence type="ECO:0000313" key="3">
    <source>
        <dbReference type="Proteomes" id="UP000274843"/>
    </source>
</evidence>
<name>A0A3N2H9Q3_9PSEU</name>
<reference evidence="2 3" key="1">
    <citation type="submission" date="2018-11" db="EMBL/GenBank/DDBJ databases">
        <title>Sequencing the genomes of 1000 actinobacteria strains.</title>
        <authorList>
            <person name="Klenk H.-P."/>
        </authorList>
    </citation>
    <scope>NUCLEOTIDE SEQUENCE [LARGE SCALE GENOMIC DNA]</scope>
    <source>
        <strain evidence="2 3">DSM 44348</strain>
    </source>
</reference>
<organism evidence="2 3">
    <name type="scientific">Amycolatopsis thermoflava</name>
    <dbReference type="NCBI Taxonomy" id="84480"/>
    <lineage>
        <taxon>Bacteria</taxon>
        <taxon>Bacillati</taxon>
        <taxon>Actinomycetota</taxon>
        <taxon>Actinomycetes</taxon>
        <taxon>Pseudonocardiales</taxon>
        <taxon>Pseudonocardiaceae</taxon>
        <taxon>Amycolatopsis</taxon>
        <taxon>Amycolatopsis methanolica group</taxon>
    </lineage>
</organism>
<dbReference type="EMBL" id="RKHY01000001">
    <property type="protein sequence ID" value="ROS44845.1"/>
    <property type="molecule type" value="Genomic_DNA"/>
</dbReference>
<keyword evidence="1" id="KW-0732">Signal</keyword>
<dbReference type="AlphaFoldDB" id="A0A3N2H9Q3"/>
<comment type="caution">
    <text evidence="2">The sequence shown here is derived from an EMBL/GenBank/DDBJ whole genome shotgun (WGS) entry which is preliminary data.</text>
</comment>
<proteinExistence type="predicted"/>